<feature type="region of interest" description="Disordered" evidence="2">
    <location>
        <begin position="595"/>
        <end position="632"/>
    </location>
</feature>
<dbReference type="GO" id="GO:0030288">
    <property type="term" value="C:outer membrane-bounded periplasmic space"/>
    <property type="evidence" value="ECO:0007669"/>
    <property type="project" value="InterPro"/>
</dbReference>
<dbReference type="InterPro" id="IPR000326">
    <property type="entry name" value="PAP2/HPO"/>
</dbReference>
<keyword evidence="1 3" id="KW-0732">Signal</keyword>
<dbReference type="EMBL" id="CP016808">
    <property type="protein sequence ID" value="ANY70524.1"/>
    <property type="molecule type" value="Genomic_DNA"/>
</dbReference>
<feature type="signal peptide" evidence="3">
    <location>
        <begin position="1"/>
        <end position="25"/>
    </location>
</feature>
<dbReference type="Gene3D" id="1.20.144.10">
    <property type="entry name" value="Phosphatidic acid phosphatase type 2/haloperoxidase"/>
    <property type="match status" value="1"/>
</dbReference>
<dbReference type="SUPFAM" id="SSF51126">
    <property type="entry name" value="Pectin lyase-like"/>
    <property type="match status" value="1"/>
</dbReference>
<evidence type="ECO:0000259" key="4">
    <source>
        <dbReference type="PROSITE" id="PS51272"/>
    </source>
</evidence>
<evidence type="ECO:0000313" key="5">
    <source>
        <dbReference type="EMBL" id="ANY70524.1"/>
    </source>
</evidence>
<organism evidence="5">
    <name type="scientific">Paenibacillus sp. BIHB 4019</name>
    <dbReference type="NCBI Taxonomy" id="1870819"/>
    <lineage>
        <taxon>Bacteria</taxon>
        <taxon>Bacillati</taxon>
        <taxon>Bacillota</taxon>
        <taxon>Bacilli</taxon>
        <taxon>Bacillales</taxon>
        <taxon>Paenibacillaceae</taxon>
        <taxon>Paenibacillus</taxon>
    </lineage>
</organism>
<feature type="domain" description="SLH" evidence="4">
    <location>
        <begin position="959"/>
        <end position="1018"/>
    </location>
</feature>
<dbReference type="InterPro" id="IPR036938">
    <property type="entry name" value="PAP2/HPO_sf"/>
</dbReference>
<dbReference type="PANTHER" id="PTHR43308:SF5">
    <property type="entry name" value="S-LAYER PROTEIN _ PEPTIDOGLYCAN ENDO-BETA-N-ACETYLGLUCOSAMINIDASE"/>
    <property type="match status" value="1"/>
</dbReference>
<name>A0A1B2DS30_9BACL</name>
<feature type="compositionally biased region" description="Low complexity" evidence="2">
    <location>
        <begin position="597"/>
        <end position="611"/>
    </location>
</feature>
<feature type="domain" description="SLH" evidence="4">
    <location>
        <begin position="832"/>
        <end position="895"/>
    </location>
</feature>
<feature type="domain" description="SLH" evidence="4">
    <location>
        <begin position="896"/>
        <end position="956"/>
    </location>
</feature>
<dbReference type="CDD" id="cd03397">
    <property type="entry name" value="PAP2_acid_phosphatase"/>
    <property type="match status" value="1"/>
</dbReference>
<dbReference type="InterPro" id="IPR051465">
    <property type="entry name" value="Cell_Envelope_Struct_Comp"/>
</dbReference>
<evidence type="ECO:0000256" key="1">
    <source>
        <dbReference type="ARBA" id="ARBA00022729"/>
    </source>
</evidence>
<dbReference type="AlphaFoldDB" id="A0A1B2DS30"/>
<dbReference type="InterPro" id="IPR001011">
    <property type="entry name" value="Acid_Pase_classA_bac"/>
</dbReference>
<dbReference type="InterPro" id="IPR013425">
    <property type="entry name" value="Autotrns_rpt"/>
</dbReference>
<dbReference type="NCBIfam" id="TIGR02601">
    <property type="entry name" value="autotrns_rpt"/>
    <property type="match status" value="1"/>
</dbReference>
<feature type="chain" id="PRO_5038784358" evidence="3">
    <location>
        <begin position="26"/>
        <end position="1018"/>
    </location>
</feature>
<accession>A0A1B2DS30</accession>
<dbReference type="PANTHER" id="PTHR43308">
    <property type="entry name" value="OUTER MEMBRANE PROTEIN ALPHA-RELATED"/>
    <property type="match status" value="1"/>
</dbReference>
<dbReference type="Pfam" id="PF01569">
    <property type="entry name" value="PAP2"/>
    <property type="match status" value="1"/>
</dbReference>
<sequence length="1018" mass="106253">MKSTRKYLSAALGLLLLSNSVVGNAATAASNGASIELPPAPAWGHFVDNYKNSISANQSVYSNPVIGVLSGFQDLWEPGTSWDNGTKLNSSVLDYNIQYVANIAATRTAEDEQLAYLVDRRNQSYGATEGLGALADVYRDKTGTFTTITSIPDDAISVKYNDGNGSNKAGDSDSELGKMVDLIGTLRGNYASSNPAKNFYSYMRPYRWANDTSMIVPTLVPAISTTPATDGGFPSGHTNASYLASYALAYAVPERFQELLTRASEMGNSRIIAGMHSPLDVIGGRVMATALAAATLSDPDNAALKQDAYDQAHAFLLTETGTAEDRFTDYEKNKAQFTQRLTYGFDQIQSTTEPMVVPKGAEVLLETRQPYLTGEQRRAVLATTGIASGYPVLDDPEGWGRLNLFAAADGYGAFDSDVTVTMDASKGGFHAADSWKNNIAGTGKLTKEGTGDLKLLGANTYSGGTQINAGTLESGSATALGSGDVVNNGGTLVEKAAGKMTIGGSFTQAANGTLELNVDSANDVLEIKGAVNANGKLQVNFPSSYVPSAGSVTLMSYGAGQQNGQFAAVEISGVPSQYNTQVVYQANQVVLEITNKSNSGGSTGSGNSNPSTPSPTPAPTPTPSGPVDPSSIGVTVAAKADANGNAEAAIDDAQIKTVTEQAQAMETGSRIVTLTVEAADNAKAVGITLSKAAVTNLSNGKVDQVVVVTPFGTLTLPSTTLNAIEKAAGSNIRFEVAKSGADTLTPEAKRLVGTRPILDISIESGSTSLSTFGGGSIQIDIPYTPAQGEDTSAIIAYYIDSNGKANAFNNSSYNNGKVTFVTSHLSHYAVGYNKISFSDSSSHWGASFISYLAARDMISGSGSNQFAPNKNITRAEFAKILAGVAGADVSGYTASAFGDIKAGDWYLPYVSWAAEHKIVEGSSSNEFKPNVSISREEMAVMLKRFTDQAGFTLPKTASAVAFADQSSISSWAADAVASLQQAEIISGKGANAFDPKGGATRAEAAKMLAVLHQNMNKL</sequence>
<dbReference type="InterPro" id="IPR011050">
    <property type="entry name" value="Pectin_lyase_fold/virulence"/>
</dbReference>
<dbReference type="InterPro" id="IPR001119">
    <property type="entry name" value="SLH_dom"/>
</dbReference>
<protein>
    <submittedName>
        <fullName evidence="5">Phosphoesterase</fullName>
    </submittedName>
</protein>
<evidence type="ECO:0000256" key="2">
    <source>
        <dbReference type="SAM" id="MobiDB-lite"/>
    </source>
</evidence>
<dbReference type="SMART" id="SM00014">
    <property type="entry name" value="acidPPc"/>
    <property type="match status" value="1"/>
</dbReference>
<dbReference type="SUPFAM" id="SSF48317">
    <property type="entry name" value="Acid phosphatase/Vanadium-dependent haloperoxidase"/>
    <property type="match status" value="1"/>
</dbReference>
<dbReference type="RefSeq" id="WP_099521421.1">
    <property type="nucleotide sequence ID" value="NZ_CP016808.1"/>
</dbReference>
<reference evidence="5" key="1">
    <citation type="submission" date="2016-08" db="EMBL/GenBank/DDBJ databases">
        <title>Complete Genome Seqeunce of Paenibacillus sp. BIHB 4019 from tea rhizoplane.</title>
        <authorList>
            <person name="Thakur R."/>
            <person name="Swarnkar M.K."/>
            <person name="Gulati A."/>
        </authorList>
    </citation>
    <scope>NUCLEOTIDE SEQUENCE [LARGE SCALE GENOMIC DNA]</scope>
    <source>
        <strain evidence="5">BIHB4019</strain>
    </source>
</reference>
<proteinExistence type="predicted"/>
<dbReference type="GO" id="GO:0003993">
    <property type="term" value="F:acid phosphatase activity"/>
    <property type="evidence" value="ECO:0007669"/>
    <property type="project" value="InterPro"/>
</dbReference>
<gene>
    <name evidence="5" type="ORF">BBD42_02935</name>
</gene>
<evidence type="ECO:0000256" key="3">
    <source>
        <dbReference type="SAM" id="SignalP"/>
    </source>
</evidence>
<dbReference type="Pfam" id="PF00395">
    <property type="entry name" value="SLH"/>
    <property type="match status" value="3"/>
</dbReference>
<dbReference type="PROSITE" id="PS51272">
    <property type="entry name" value="SLH"/>
    <property type="match status" value="3"/>
</dbReference>
<dbReference type="Pfam" id="PF12951">
    <property type="entry name" value="PATR"/>
    <property type="match status" value="1"/>
</dbReference>
<feature type="compositionally biased region" description="Pro residues" evidence="2">
    <location>
        <begin position="612"/>
        <end position="626"/>
    </location>
</feature>